<dbReference type="EMBL" id="JBHUIT010000017">
    <property type="protein sequence ID" value="MFD2256876.1"/>
    <property type="molecule type" value="Genomic_DNA"/>
</dbReference>
<protein>
    <recommendedName>
        <fullName evidence="3">Transcriptional regulator, AbiEi antitoxin, Type IV TA system</fullName>
    </recommendedName>
</protein>
<dbReference type="RefSeq" id="WP_386820165.1">
    <property type="nucleotide sequence ID" value="NZ_JBHUIT010000017.1"/>
</dbReference>
<evidence type="ECO:0000313" key="2">
    <source>
        <dbReference type="Proteomes" id="UP001597375"/>
    </source>
</evidence>
<name>A0ABW5D9X9_9BACT</name>
<keyword evidence="2" id="KW-1185">Reference proteome</keyword>
<evidence type="ECO:0000313" key="1">
    <source>
        <dbReference type="EMBL" id="MFD2256876.1"/>
    </source>
</evidence>
<organism evidence="1 2">
    <name type="scientific">Luteolibacter algae</name>
    <dbReference type="NCBI Taxonomy" id="454151"/>
    <lineage>
        <taxon>Bacteria</taxon>
        <taxon>Pseudomonadati</taxon>
        <taxon>Verrucomicrobiota</taxon>
        <taxon>Verrucomicrobiia</taxon>
        <taxon>Verrucomicrobiales</taxon>
        <taxon>Verrucomicrobiaceae</taxon>
        <taxon>Luteolibacter</taxon>
    </lineage>
</organism>
<dbReference type="Proteomes" id="UP001597375">
    <property type="component" value="Unassembled WGS sequence"/>
</dbReference>
<sequence>MNALQNLKDHLQRGKVYRRDDLSKWSTAVDRHLKALVKSGDLNKLSGGLYYHPKQTAFGSAPAADEELVAAFLKDDRFLLTSPNDYNALGVGSTQLYNETVVYNHKRHGRFSLGGRIFDFRMKPSFPKSVSKEFLLVDLVNNLDRLAEEKTAVLDRVKKLAANLDNNRLLEASRHYGLVRTKKFFAALTEGASSHAA</sequence>
<comment type="caution">
    <text evidence="1">The sequence shown here is derived from an EMBL/GenBank/DDBJ whole genome shotgun (WGS) entry which is preliminary data.</text>
</comment>
<accession>A0ABW5D9X9</accession>
<reference evidence="2" key="1">
    <citation type="journal article" date="2019" name="Int. J. Syst. Evol. Microbiol.">
        <title>The Global Catalogue of Microorganisms (GCM) 10K type strain sequencing project: providing services to taxonomists for standard genome sequencing and annotation.</title>
        <authorList>
            <consortium name="The Broad Institute Genomics Platform"/>
            <consortium name="The Broad Institute Genome Sequencing Center for Infectious Disease"/>
            <person name="Wu L."/>
            <person name="Ma J."/>
        </authorList>
    </citation>
    <scope>NUCLEOTIDE SEQUENCE [LARGE SCALE GENOMIC DNA]</scope>
    <source>
        <strain evidence="2">CGMCC 4.7106</strain>
    </source>
</reference>
<proteinExistence type="predicted"/>
<evidence type="ECO:0008006" key="3">
    <source>
        <dbReference type="Google" id="ProtNLM"/>
    </source>
</evidence>
<gene>
    <name evidence="1" type="ORF">ACFSSA_09325</name>
</gene>